<dbReference type="GO" id="GO:0006646">
    <property type="term" value="P:phosphatidylethanolamine biosynthetic process"/>
    <property type="evidence" value="ECO:0007669"/>
    <property type="project" value="TreeGrafter"/>
</dbReference>
<comment type="similarity">
    <text evidence="1">Belongs to the choline/ethanolamine kinase family.</text>
</comment>
<dbReference type="GO" id="GO:0004103">
    <property type="term" value="F:choline kinase activity"/>
    <property type="evidence" value="ECO:0007669"/>
    <property type="project" value="TreeGrafter"/>
</dbReference>
<gene>
    <name evidence="2" type="ORF">BB561_001060</name>
</gene>
<proteinExistence type="inferred from homology"/>
<dbReference type="EMBL" id="MBFR01000028">
    <property type="protein sequence ID" value="PVU96589.1"/>
    <property type="molecule type" value="Genomic_DNA"/>
</dbReference>
<dbReference type="Proteomes" id="UP000245383">
    <property type="component" value="Unassembled WGS sequence"/>
</dbReference>
<dbReference type="PANTHER" id="PTHR22603:SF93">
    <property type="entry name" value="RE24176P"/>
    <property type="match status" value="1"/>
</dbReference>
<dbReference type="Gene3D" id="3.30.200.20">
    <property type="entry name" value="Phosphorylase Kinase, domain 1"/>
    <property type="match status" value="1"/>
</dbReference>
<sequence length="405" mass="46573">MDELILPVLALFFSETVKIDHHLAYSEYGNVTDIFYEKVADLFNLLLFPVDKILSSQLAITRISSALTNMVYEIVLTNPPMRLSSKPRPPLLTDVSGSGTLSPSPILPSKYILRIYGSGIDELIDHKNELYWINVLGKLGIGARVLGLFNNGRLEEFLFSRTLDKTDIRDPDISPKIASRMCELHKLAKYIPSTNHRFSAFVATDYLVFDPSLNIPQSDYASSELWKKLRNWTALLDKKLDHMQYGNILQLSKTKDLMVVDFEYAGYNYRGADIANHFTEWMADYSAPESHLLSESNFPSKDQRFMFYRSYLSTENIIEKNIEGKQALFDGDLSDETAKDCDYLNQRILEMDKETMQFVPVIHLQWGIWGLLQACISTIEFNYLGYGFHRLQKFIDFVEQNLKNC</sequence>
<protein>
    <recommendedName>
        <fullName evidence="4">Aminoglycoside phosphotransferase domain-containing protein</fullName>
    </recommendedName>
</protein>
<evidence type="ECO:0000313" key="2">
    <source>
        <dbReference type="EMBL" id="PVU96589.1"/>
    </source>
</evidence>
<name>A0A2T9YW85_9FUNG</name>
<dbReference type="PANTHER" id="PTHR22603">
    <property type="entry name" value="CHOLINE/ETHANOALAMINE KINASE"/>
    <property type="match status" value="1"/>
</dbReference>
<accession>A0A2T9YW85</accession>
<dbReference type="InterPro" id="IPR011009">
    <property type="entry name" value="Kinase-like_dom_sf"/>
</dbReference>
<evidence type="ECO:0000313" key="3">
    <source>
        <dbReference type="Proteomes" id="UP000245383"/>
    </source>
</evidence>
<dbReference type="Gene3D" id="3.90.1200.10">
    <property type="match status" value="1"/>
</dbReference>
<dbReference type="SUPFAM" id="SSF56112">
    <property type="entry name" value="Protein kinase-like (PK-like)"/>
    <property type="match status" value="1"/>
</dbReference>
<dbReference type="Pfam" id="PF01633">
    <property type="entry name" value="Choline_kinase"/>
    <property type="match status" value="1"/>
</dbReference>
<keyword evidence="3" id="KW-1185">Reference proteome</keyword>
<dbReference type="GO" id="GO:0005737">
    <property type="term" value="C:cytoplasm"/>
    <property type="evidence" value="ECO:0007669"/>
    <property type="project" value="TreeGrafter"/>
</dbReference>
<reference evidence="2 3" key="1">
    <citation type="journal article" date="2018" name="MBio">
        <title>Comparative Genomics Reveals the Core Gene Toolbox for the Fungus-Insect Symbiosis.</title>
        <authorList>
            <person name="Wang Y."/>
            <person name="Stata M."/>
            <person name="Wang W."/>
            <person name="Stajich J.E."/>
            <person name="White M.M."/>
            <person name="Moncalvo J.M."/>
        </authorList>
    </citation>
    <scope>NUCLEOTIDE SEQUENCE [LARGE SCALE GENOMIC DNA]</scope>
    <source>
        <strain evidence="2 3">SWE-8-4</strain>
    </source>
</reference>
<dbReference type="GO" id="GO:0004305">
    <property type="term" value="F:ethanolamine kinase activity"/>
    <property type="evidence" value="ECO:0007669"/>
    <property type="project" value="TreeGrafter"/>
</dbReference>
<evidence type="ECO:0008006" key="4">
    <source>
        <dbReference type="Google" id="ProtNLM"/>
    </source>
</evidence>
<comment type="caution">
    <text evidence="2">The sequence shown here is derived from an EMBL/GenBank/DDBJ whole genome shotgun (WGS) entry which is preliminary data.</text>
</comment>
<dbReference type="STRING" id="133385.A0A2T9YW85"/>
<dbReference type="OrthoDB" id="10267235at2759"/>
<dbReference type="AlphaFoldDB" id="A0A2T9YW85"/>
<organism evidence="2 3">
    <name type="scientific">Smittium simulii</name>
    <dbReference type="NCBI Taxonomy" id="133385"/>
    <lineage>
        <taxon>Eukaryota</taxon>
        <taxon>Fungi</taxon>
        <taxon>Fungi incertae sedis</taxon>
        <taxon>Zoopagomycota</taxon>
        <taxon>Kickxellomycotina</taxon>
        <taxon>Harpellomycetes</taxon>
        <taxon>Harpellales</taxon>
        <taxon>Legeriomycetaceae</taxon>
        <taxon>Smittium</taxon>
    </lineage>
</organism>
<evidence type="ECO:0000256" key="1">
    <source>
        <dbReference type="ARBA" id="ARBA00038211"/>
    </source>
</evidence>